<dbReference type="RefSeq" id="WP_262582333.1">
    <property type="nucleotide sequence ID" value="NZ_JAOQJV010000024.1"/>
</dbReference>
<feature type="transmembrane region" description="Helical" evidence="7">
    <location>
        <begin position="269"/>
        <end position="287"/>
    </location>
</feature>
<keyword evidence="5 7" id="KW-1133">Transmembrane helix</keyword>
<evidence type="ECO:0000313" key="10">
    <source>
        <dbReference type="Proteomes" id="UP001207605"/>
    </source>
</evidence>
<gene>
    <name evidence="9" type="ORF">OCV65_12560</name>
</gene>
<evidence type="ECO:0000256" key="2">
    <source>
        <dbReference type="ARBA" id="ARBA00006772"/>
    </source>
</evidence>
<feature type="transmembrane region" description="Helical" evidence="7">
    <location>
        <begin position="76"/>
        <end position="98"/>
    </location>
</feature>
<dbReference type="PANTHER" id="PTHR10283">
    <property type="entry name" value="SOLUTE CARRIER FAMILY 13 MEMBER"/>
    <property type="match status" value="1"/>
</dbReference>
<feature type="transmembrane region" description="Helical" evidence="7">
    <location>
        <begin position="212"/>
        <end position="235"/>
    </location>
</feature>
<feature type="transmembrane region" description="Helical" evidence="7">
    <location>
        <begin position="330"/>
        <end position="353"/>
    </location>
</feature>
<feature type="non-terminal residue" evidence="9">
    <location>
        <position position="453"/>
    </location>
</feature>
<dbReference type="Proteomes" id="UP001207605">
    <property type="component" value="Unassembled WGS sequence"/>
</dbReference>
<feature type="transmembrane region" description="Helical" evidence="7">
    <location>
        <begin position="7"/>
        <end position="24"/>
    </location>
</feature>
<dbReference type="EMBL" id="JAOQJV010000024">
    <property type="protein sequence ID" value="MCU6701056.1"/>
    <property type="molecule type" value="Genomic_DNA"/>
</dbReference>
<feature type="transmembrane region" description="Helical" evidence="7">
    <location>
        <begin position="170"/>
        <end position="200"/>
    </location>
</feature>
<feature type="transmembrane region" description="Helical" evidence="7">
    <location>
        <begin position="385"/>
        <end position="404"/>
    </location>
</feature>
<dbReference type="PANTHER" id="PTHR10283:SF82">
    <property type="entry name" value="SOLUTE CARRIER FAMILY 13 MEMBER 2"/>
    <property type="match status" value="1"/>
</dbReference>
<sequence>MDTKKRLTYLIIGPVLFAIASVALKSALGGAGAMAIGTLLWMVFWWATQPVSLTVTAFLPVGINALFGMVDQSGVIAQYASGSIILIFGSCLLTIPWATTGLDKRVALKVLSLVGPSMKSQITVWLLASMIFSSCLPNVAVCALFTPIAVAMIHAAGYEDIKKAAPAVPILLCIGWGAGLGGVGSPLGGAMNVAAISFFQELSGHEFMYVDWIVRILPFFILTAIVTLLLMFFFFTRKGEKLEGTKDYFEKAYAELGTMKRDEKICGTLFLLAMIGAFARPLFAKALPSLEPAYIFAILGALSFVITSADKKNPILTWEHAQKNMLWGMMLLFGGGLALGNIVNGSGAGAGIAKVITDMHLTSDLAIIVVFVLSAVLISELTNSTVSAAVTIPIILTLCTNLGLNPVPYWFITVMGYNAEFLLPVSVRAITVGSGLDASKQMRYGIPFVIVRA</sequence>
<evidence type="ECO:0000313" key="9">
    <source>
        <dbReference type="EMBL" id="MCU6701056.1"/>
    </source>
</evidence>
<evidence type="ECO:0000256" key="7">
    <source>
        <dbReference type="SAM" id="Phobius"/>
    </source>
</evidence>
<feature type="transmembrane region" description="Helical" evidence="7">
    <location>
        <begin position="359"/>
        <end position="378"/>
    </location>
</feature>
<comment type="caution">
    <text evidence="9">The sequence shown here is derived from an EMBL/GenBank/DDBJ whole genome shotgun (WGS) entry which is preliminary data.</text>
</comment>
<feature type="domain" description="Citrate transporter-like" evidence="8">
    <location>
        <begin position="44"/>
        <end position="416"/>
    </location>
</feature>
<accession>A0ABT2S906</accession>
<keyword evidence="4 7" id="KW-0812">Transmembrane</keyword>
<keyword evidence="6 7" id="KW-0472">Membrane</keyword>
<proteinExistence type="inferred from homology"/>
<evidence type="ECO:0000259" key="8">
    <source>
        <dbReference type="Pfam" id="PF03600"/>
    </source>
</evidence>
<reference evidence="9 10" key="1">
    <citation type="journal article" date="2021" name="ISME Commun">
        <title>Automated analysis of genomic sequences facilitates high-throughput and comprehensive description of bacteria.</title>
        <authorList>
            <person name="Hitch T.C.A."/>
        </authorList>
    </citation>
    <scope>NUCLEOTIDE SEQUENCE [LARGE SCALE GENOMIC DNA]</scope>
    <source>
        <strain evidence="9 10">Sanger_02</strain>
    </source>
</reference>
<protein>
    <submittedName>
        <fullName evidence="9">SLC13 family permease</fullName>
    </submittedName>
</protein>
<organism evidence="9 10">
    <name type="scientific">Dorea ammoniilytica</name>
    <dbReference type="NCBI Taxonomy" id="2981788"/>
    <lineage>
        <taxon>Bacteria</taxon>
        <taxon>Bacillati</taxon>
        <taxon>Bacillota</taxon>
        <taxon>Clostridia</taxon>
        <taxon>Lachnospirales</taxon>
        <taxon>Lachnospiraceae</taxon>
        <taxon>Dorea</taxon>
    </lineage>
</organism>
<evidence type="ECO:0000256" key="3">
    <source>
        <dbReference type="ARBA" id="ARBA00022448"/>
    </source>
</evidence>
<evidence type="ECO:0000256" key="5">
    <source>
        <dbReference type="ARBA" id="ARBA00022989"/>
    </source>
</evidence>
<name>A0ABT2S906_9FIRM</name>
<comment type="similarity">
    <text evidence="2">Belongs to the SLC13A/DASS transporter (TC 2.A.47) family. NADC subfamily.</text>
</comment>
<comment type="subcellular location">
    <subcellularLocation>
        <location evidence="1">Membrane</location>
        <topology evidence="1">Multi-pass membrane protein</topology>
    </subcellularLocation>
</comment>
<keyword evidence="10" id="KW-1185">Reference proteome</keyword>
<dbReference type="Pfam" id="PF03600">
    <property type="entry name" value="CitMHS"/>
    <property type="match status" value="1"/>
</dbReference>
<feature type="transmembrane region" description="Helical" evidence="7">
    <location>
        <begin position="293"/>
        <end position="309"/>
    </location>
</feature>
<evidence type="ECO:0000256" key="1">
    <source>
        <dbReference type="ARBA" id="ARBA00004141"/>
    </source>
</evidence>
<dbReference type="InterPro" id="IPR004680">
    <property type="entry name" value="Cit_transptr-like_dom"/>
</dbReference>
<evidence type="ECO:0000256" key="6">
    <source>
        <dbReference type="ARBA" id="ARBA00023136"/>
    </source>
</evidence>
<keyword evidence="3" id="KW-0813">Transport</keyword>
<evidence type="ECO:0000256" key="4">
    <source>
        <dbReference type="ARBA" id="ARBA00022692"/>
    </source>
</evidence>
<feature type="transmembrane region" description="Helical" evidence="7">
    <location>
        <begin position="53"/>
        <end position="70"/>
    </location>
</feature>